<evidence type="ECO:0000256" key="3">
    <source>
        <dbReference type="ARBA" id="ARBA00022692"/>
    </source>
</evidence>
<feature type="transmembrane region" description="Helical" evidence="6">
    <location>
        <begin position="754"/>
        <end position="774"/>
    </location>
</feature>
<dbReference type="InterPro" id="IPR017841">
    <property type="entry name" value="Hopanoid_biosynth_HpnN"/>
</dbReference>
<dbReference type="InterPro" id="IPR050545">
    <property type="entry name" value="Mycobact_MmpL"/>
</dbReference>
<evidence type="ECO:0000256" key="1">
    <source>
        <dbReference type="ARBA" id="ARBA00004651"/>
    </source>
</evidence>
<dbReference type="SUPFAM" id="SSF82866">
    <property type="entry name" value="Multidrug efflux transporter AcrB transmembrane domain"/>
    <property type="match status" value="2"/>
</dbReference>
<accession>A0A1H8F3W1</accession>
<keyword evidence="4 6" id="KW-1133">Transmembrane helix</keyword>
<keyword evidence="2" id="KW-1003">Cell membrane</keyword>
<evidence type="ECO:0000256" key="2">
    <source>
        <dbReference type="ARBA" id="ARBA00022475"/>
    </source>
</evidence>
<evidence type="ECO:0000313" key="8">
    <source>
        <dbReference type="EMBL" id="SEN25827.1"/>
    </source>
</evidence>
<gene>
    <name evidence="8" type="ORF">SAMN05216325_11178</name>
</gene>
<reference evidence="8 9" key="1">
    <citation type="submission" date="2016-10" db="EMBL/GenBank/DDBJ databases">
        <authorList>
            <person name="de Groot N.N."/>
        </authorList>
    </citation>
    <scope>NUCLEOTIDE SEQUENCE [LARGE SCALE GENOMIC DNA]</scope>
    <source>
        <strain evidence="8 9">Nm22</strain>
    </source>
</reference>
<feature type="transmembrane region" description="Helical" evidence="6">
    <location>
        <begin position="330"/>
        <end position="352"/>
    </location>
</feature>
<feature type="transmembrane region" description="Helical" evidence="6">
    <location>
        <begin position="458"/>
        <end position="476"/>
    </location>
</feature>
<dbReference type="GO" id="GO:0022857">
    <property type="term" value="F:transmembrane transporter activity"/>
    <property type="evidence" value="ECO:0007669"/>
    <property type="project" value="InterPro"/>
</dbReference>
<proteinExistence type="predicted"/>
<evidence type="ECO:0000313" key="9">
    <source>
        <dbReference type="Proteomes" id="UP000199459"/>
    </source>
</evidence>
<protein>
    <recommendedName>
        <fullName evidence="7">Membrane transport protein MMPL domain-containing protein</fullName>
    </recommendedName>
</protein>
<feature type="domain" description="Membrane transport protein MMPL" evidence="7">
    <location>
        <begin position="733"/>
        <end position="874"/>
    </location>
</feature>
<evidence type="ECO:0000256" key="5">
    <source>
        <dbReference type="ARBA" id="ARBA00023136"/>
    </source>
</evidence>
<feature type="transmembrane region" description="Helical" evidence="6">
    <location>
        <begin position="23"/>
        <end position="42"/>
    </location>
</feature>
<dbReference type="RefSeq" id="WP_090631783.1">
    <property type="nucleotide sequence ID" value="NZ_FOCP01000011.1"/>
</dbReference>
<evidence type="ECO:0000256" key="4">
    <source>
        <dbReference type="ARBA" id="ARBA00022989"/>
    </source>
</evidence>
<dbReference type="Proteomes" id="UP000199459">
    <property type="component" value="Unassembled WGS sequence"/>
</dbReference>
<dbReference type="GO" id="GO:0005886">
    <property type="term" value="C:plasma membrane"/>
    <property type="evidence" value="ECO:0007669"/>
    <property type="project" value="UniProtKB-SubCell"/>
</dbReference>
<dbReference type="InterPro" id="IPR001036">
    <property type="entry name" value="Acrflvin-R"/>
</dbReference>
<keyword evidence="5 6" id="KW-0472">Membrane</keyword>
<feature type="transmembrane region" description="Helical" evidence="6">
    <location>
        <begin position="848"/>
        <end position="871"/>
    </location>
</feature>
<feature type="transmembrane region" description="Helical" evidence="6">
    <location>
        <begin position="406"/>
        <end position="426"/>
    </location>
</feature>
<feature type="domain" description="Membrane transport protein MMPL" evidence="7">
    <location>
        <begin position="234"/>
        <end position="426"/>
    </location>
</feature>
<feature type="transmembrane region" description="Helical" evidence="6">
    <location>
        <begin position="277"/>
        <end position="296"/>
    </location>
</feature>
<organism evidence="8 9">
    <name type="scientific">Nitrosomonas marina</name>
    <dbReference type="NCBI Taxonomy" id="917"/>
    <lineage>
        <taxon>Bacteria</taxon>
        <taxon>Pseudomonadati</taxon>
        <taxon>Pseudomonadota</taxon>
        <taxon>Betaproteobacteria</taxon>
        <taxon>Nitrosomonadales</taxon>
        <taxon>Nitrosomonadaceae</taxon>
        <taxon>Nitrosomonas</taxon>
    </lineage>
</organism>
<dbReference type="PANTHER" id="PTHR33406:SF13">
    <property type="entry name" value="MEMBRANE PROTEIN YDFJ"/>
    <property type="match status" value="1"/>
</dbReference>
<feature type="transmembrane region" description="Helical" evidence="6">
    <location>
        <begin position="303"/>
        <end position="324"/>
    </location>
</feature>
<dbReference type="InterPro" id="IPR004869">
    <property type="entry name" value="MMPL_dom"/>
</dbReference>
<evidence type="ECO:0000259" key="7">
    <source>
        <dbReference type="Pfam" id="PF03176"/>
    </source>
</evidence>
<keyword evidence="3 6" id="KW-0812">Transmembrane</keyword>
<sequence>MKISIGSGSLFFARWTAFSYQKAIWIIILAVVAAGISITYTVNNLGVQTDTTDMLSEDVPFRINHKRYKEAFPQYEDALLLVVDAPTPEQAHAAAKQLTYYLQNDGTHFYEASYLSGDPFFQQNGLLYKDLSELERITDQLAAAQPLIARLADNPTLNTFISVLSEAVAEINSGRNLKLGTVFNGVSSTLDARLAGEPRALSWQILLDGERQDGMYQELILTRPKHDYAQLFAAEQSMNAVRETAMEMGLARDTPVKLRITGEAALAFDELNSAMHGAQSAGILALVLVIVVLLVAVRSFGAIMTVIFSLILGLILTAAFATFAVGHLNLISIAFAVLYIGLGVDYAIHFLLRHEEIRKNGSPVIQALPMAGGDIGRALTICAVTTAIGFYAFIPTSYDGVAELGLISGSGMIISLLVTLTIVPALQRFFPIQPIKPLISVKPVHTVLEWPIHARKSIYILTTCAALLSIFALPQIKFDYNLLNLNDPRAESVETFRELLENSDDSPWHIIALADNRDETIRLAQQLTGLQEVDKVVTMLDFVPNDQEEKIRLIEEMAMTLGPVSFAPTSQKRVNIDEQRNVLMDLKSELSLFLDEQPAHQATQAAKKLHVSLRNLLSRLNALTEDEARENLLSGVEHDLLHLLPVSLQRLQLALGASIFTLEDIPESVRMHWLSKQEVYRIAVYPADNISDNDALKMFVRAVQDVAPGATGVPVISLEAGKAVVDAFIHAFSLAIIGVVVALLVLLRCLKSTVLVLVPLILAALFTGAVTVLMGLPFNFANVIALPLILGIGIDCSVHMVHRSRNNGEAYKNLLYTSTARAIYYSALTTMAGFGSLIFSQHQGTTSMGLLLLIGVVLTLVCVLIILPVLLHTANHRPST</sequence>
<feature type="transmembrane region" description="Helical" evidence="6">
    <location>
        <begin position="727"/>
        <end position="747"/>
    </location>
</feature>
<dbReference type="OrthoDB" id="7067407at2"/>
<dbReference type="AlphaFoldDB" id="A0A1H8F3W1"/>
<evidence type="ECO:0000256" key="6">
    <source>
        <dbReference type="SAM" id="Phobius"/>
    </source>
</evidence>
<dbReference type="PRINTS" id="PR00702">
    <property type="entry name" value="ACRIFLAVINRP"/>
</dbReference>
<name>A0A1H8F3W1_9PROT</name>
<feature type="transmembrane region" description="Helical" evidence="6">
    <location>
        <begin position="780"/>
        <end position="801"/>
    </location>
</feature>
<dbReference type="Pfam" id="PF03176">
    <property type="entry name" value="MMPL"/>
    <property type="match status" value="2"/>
</dbReference>
<dbReference type="Gene3D" id="1.20.1640.10">
    <property type="entry name" value="Multidrug efflux transporter AcrB transmembrane domain"/>
    <property type="match status" value="2"/>
</dbReference>
<comment type="subcellular location">
    <subcellularLocation>
        <location evidence="1">Cell membrane</location>
        <topology evidence="1">Multi-pass membrane protein</topology>
    </subcellularLocation>
</comment>
<dbReference type="PANTHER" id="PTHR33406">
    <property type="entry name" value="MEMBRANE PROTEIN MJ1562-RELATED"/>
    <property type="match status" value="1"/>
</dbReference>
<dbReference type="EMBL" id="FOCP01000011">
    <property type="protein sequence ID" value="SEN25827.1"/>
    <property type="molecule type" value="Genomic_DNA"/>
</dbReference>
<feature type="transmembrane region" description="Helical" evidence="6">
    <location>
        <begin position="375"/>
        <end position="394"/>
    </location>
</feature>
<dbReference type="NCBIfam" id="TIGR03480">
    <property type="entry name" value="HpnN"/>
    <property type="match status" value="1"/>
</dbReference>
<dbReference type="STRING" id="917.SAMN05216326_12412"/>
<feature type="transmembrane region" description="Helical" evidence="6">
    <location>
        <begin position="822"/>
        <end position="842"/>
    </location>
</feature>